<feature type="transmembrane region" description="Helical" evidence="1">
    <location>
        <begin position="90"/>
        <end position="111"/>
    </location>
</feature>
<reference evidence="2" key="1">
    <citation type="submission" date="2006-10" db="EMBL/GenBank/DDBJ databases">
        <authorList>
            <person name="Amadeo P."/>
            <person name="Zhao Q."/>
            <person name="Wortman J."/>
            <person name="Fraser-Liggett C."/>
            <person name="Carlton J."/>
        </authorList>
    </citation>
    <scope>NUCLEOTIDE SEQUENCE</scope>
    <source>
        <strain evidence="2">G3</strain>
    </source>
</reference>
<dbReference type="InParanoid" id="A2E7G3"/>
<keyword evidence="1" id="KW-1133">Transmembrane helix</keyword>
<feature type="transmembrane region" description="Helical" evidence="1">
    <location>
        <begin position="58"/>
        <end position="78"/>
    </location>
</feature>
<reference evidence="2" key="2">
    <citation type="journal article" date="2007" name="Science">
        <title>Draft genome sequence of the sexually transmitted pathogen Trichomonas vaginalis.</title>
        <authorList>
            <person name="Carlton J.M."/>
            <person name="Hirt R.P."/>
            <person name="Silva J.C."/>
            <person name="Delcher A.L."/>
            <person name="Schatz M."/>
            <person name="Zhao Q."/>
            <person name="Wortman J.R."/>
            <person name="Bidwell S.L."/>
            <person name="Alsmark U.C.M."/>
            <person name="Besteiro S."/>
            <person name="Sicheritz-Ponten T."/>
            <person name="Noel C.J."/>
            <person name="Dacks J.B."/>
            <person name="Foster P.G."/>
            <person name="Simillion C."/>
            <person name="Van de Peer Y."/>
            <person name="Miranda-Saavedra D."/>
            <person name="Barton G.J."/>
            <person name="Westrop G.D."/>
            <person name="Mueller S."/>
            <person name="Dessi D."/>
            <person name="Fiori P.L."/>
            <person name="Ren Q."/>
            <person name="Paulsen I."/>
            <person name="Zhang H."/>
            <person name="Bastida-Corcuera F.D."/>
            <person name="Simoes-Barbosa A."/>
            <person name="Brown M.T."/>
            <person name="Hayes R.D."/>
            <person name="Mukherjee M."/>
            <person name="Okumura C.Y."/>
            <person name="Schneider R."/>
            <person name="Smith A.J."/>
            <person name="Vanacova S."/>
            <person name="Villalvazo M."/>
            <person name="Haas B.J."/>
            <person name="Pertea M."/>
            <person name="Feldblyum T.V."/>
            <person name="Utterback T.R."/>
            <person name="Shu C.L."/>
            <person name="Osoegawa K."/>
            <person name="de Jong P.J."/>
            <person name="Hrdy I."/>
            <person name="Horvathova L."/>
            <person name="Zubacova Z."/>
            <person name="Dolezal P."/>
            <person name="Malik S.B."/>
            <person name="Logsdon J.M. Jr."/>
            <person name="Henze K."/>
            <person name="Gupta A."/>
            <person name="Wang C.C."/>
            <person name="Dunne R.L."/>
            <person name="Upcroft J.A."/>
            <person name="Upcroft P."/>
            <person name="White O."/>
            <person name="Salzberg S.L."/>
            <person name="Tang P."/>
            <person name="Chiu C.-H."/>
            <person name="Lee Y.-S."/>
            <person name="Embley T.M."/>
            <person name="Coombs G.H."/>
            <person name="Mottram J.C."/>
            <person name="Tachezy J."/>
            <person name="Fraser-Liggett C.M."/>
            <person name="Johnson P.J."/>
        </authorList>
    </citation>
    <scope>NUCLEOTIDE SEQUENCE [LARGE SCALE GENOMIC DNA]</scope>
    <source>
        <strain evidence="2">G3</strain>
    </source>
</reference>
<evidence type="ECO:0000313" key="2">
    <source>
        <dbReference type="EMBL" id="EAY11356.1"/>
    </source>
</evidence>
<evidence type="ECO:0000313" key="3">
    <source>
        <dbReference type="Proteomes" id="UP000001542"/>
    </source>
</evidence>
<dbReference type="Proteomes" id="UP000001542">
    <property type="component" value="Unassembled WGS sequence"/>
</dbReference>
<dbReference type="RefSeq" id="XP_001323579.1">
    <property type="nucleotide sequence ID" value="XM_001323544.1"/>
</dbReference>
<evidence type="ECO:0000256" key="1">
    <source>
        <dbReference type="SAM" id="Phobius"/>
    </source>
</evidence>
<sequence length="113" mass="12836">MDVDETWDGQLVETSSFDSQFEEEKPLKKLWNRLFGLFICVCVGIYAGLMCRTMQESWIYAALFCGESLVCACVAGIIKTYSFKKSITAFAIYYLISAIVTPITTWLSFAFSY</sequence>
<feature type="transmembrane region" description="Helical" evidence="1">
    <location>
        <begin position="30"/>
        <end position="51"/>
    </location>
</feature>
<dbReference type="EMBL" id="DS113320">
    <property type="protein sequence ID" value="EAY11356.1"/>
    <property type="molecule type" value="Genomic_DNA"/>
</dbReference>
<protein>
    <submittedName>
        <fullName evidence="2">Uncharacterized protein</fullName>
    </submittedName>
</protein>
<gene>
    <name evidence="2" type="ORF">TVAG_379380</name>
</gene>
<dbReference type="AlphaFoldDB" id="A2E7G3"/>
<organism evidence="2 3">
    <name type="scientific">Trichomonas vaginalis (strain ATCC PRA-98 / G3)</name>
    <dbReference type="NCBI Taxonomy" id="412133"/>
    <lineage>
        <taxon>Eukaryota</taxon>
        <taxon>Metamonada</taxon>
        <taxon>Parabasalia</taxon>
        <taxon>Trichomonadida</taxon>
        <taxon>Trichomonadidae</taxon>
        <taxon>Trichomonas</taxon>
    </lineage>
</organism>
<dbReference type="KEGG" id="tva:4769315"/>
<accession>A2E7G3</accession>
<dbReference type="VEuPathDB" id="TrichDB:TVAG_379380"/>
<keyword evidence="1" id="KW-0472">Membrane</keyword>
<keyword evidence="3" id="KW-1185">Reference proteome</keyword>
<name>A2E7G3_TRIV3</name>
<keyword evidence="1" id="KW-0812">Transmembrane</keyword>
<proteinExistence type="predicted"/>
<dbReference type="VEuPathDB" id="TrichDB:TVAGG3_0339440"/>